<dbReference type="PANTHER" id="PTHR37817:SF1">
    <property type="entry name" value="N-ACETYLTRANSFERASE EIS"/>
    <property type="match status" value="1"/>
</dbReference>
<evidence type="ECO:0000256" key="1">
    <source>
        <dbReference type="ARBA" id="ARBA00022679"/>
    </source>
</evidence>
<proteinExistence type="inferred from homology"/>
<dbReference type="Pfam" id="PF13527">
    <property type="entry name" value="Acetyltransf_9"/>
    <property type="match status" value="1"/>
</dbReference>
<dbReference type="Pfam" id="PF13530">
    <property type="entry name" value="SCP2_2"/>
    <property type="match status" value="1"/>
</dbReference>
<feature type="active site" description="Proton acceptor; via carboxylate" evidence="3">
    <location>
        <position position="436"/>
    </location>
</feature>
<dbReference type="InterPro" id="IPR016181">
    <property type="entry name" value="Acyl_CoA_acyltransferase"/>
</dbReference>
<organism evidence="6 7">
    <name type="scientific">Arthrobacter sulfonylureivorans</name>
    <dbReference type="NCBI Taxonomy" id="2486855"/>
    <lineage>
        <taxon>Bacteria</taxon>
        <taxon>Bacillati</taxon>
        <taxon>Actinomycetota</taxon>
        <taxon>Actinomycetes</taxon>
        <taxon>Micrococcales</taxon>
        <taxon>Micrococcaceae</taxon>
        <taxon>Arthrobacter</taxon>
    </lineage>
</organism>
<feature type="domain" description="Enhanced intracellular survival protein" evidence="4">
    <location>
        <begin position="334"/>
        <end position="432"/>
    </location>
</feature>
<dbReference type="Gene3D" id="3.30.1050.10">
    <property type="entry name" value="SCP2 sterol-binding domain"/>
    <property type="match status" value="1"/>
</dbReference>
<evidence type="ECO:0000259" key="4">
    <source>
        <dbReference type="Pfam" id="PF13530"/>
    </source>
</evidence>
<dbReference type="EMBL" id="CP093326">
    <property type="protein sequence ID" value="UNK44563.1"/>
    <property type="molecule type" value="Genomic_DNA"/>
</dbReference>
<dbReference type="PANTHER" id="PTHR37817">
    <property type="entry name" value="N-ACETYLTRANSFERASE EIS"/>
    <property type="match status" value="1"/>
</dbReference>
<sequence>MTTHMQDNRQDLRIERFAAGLDGDAPDARTLGWFEAVSFGFYDKKPDPADVAAYTKAYGADRRVLWGAYDDSPRPGVWDNQVPVATYATMVNTLNVGGGRLMDTHLITAVTVRATHRRRGLLRRMITDDLKHAADQGLAMAALTVSEATIYGRFGFGAATFTREVEIDVRERFGLRAPATGSMELAEPASLQELAPELFNRFHIRVPGSIGRQASYALRVSGRWSQDSAAEDKALRAAVHYDGDGRPDGYVSYRFAGWENKPYTVKVIDLVAASQAAYLELWRYLGSLDLMERIQFPLCPEQDPLAWGLTDSRGYEVKAGEDVLWLRVLDPVTVLQTRPYVHDGACTVRISDPLDICGGVYRLTVQDGRGTVDRLASDADVDAVVPVDSLGSLFLGGVRARTLAAAGHFSGASEETVDRLDSLFATDTAPYCITHF</sequence>
<feature type="binding site" evidence="3">
    <location>
        <begin position="110"/>
        <end position="112"/>
    </location>
    <ligand>
        <name>acetyl-CoA</name>
        <dbReference type="ChEBI" id="CHEBI:57288"/>
    </ligand>
</feature>
<feature type="active site" description="Proton donor" evidence="3">
    <location>
        <position position="151"/>
    </location>
</feature>
<name>A0ABY3W3C6_9MICC</name>
<dbReference type="Proteomes" id="UP000829069">
    <property type="component" value="Chromosome"/>
</dbReference>
<dbReference type="SUPFAM" id="SSF55718">
    <property type="entry name" value="SCP-like"/>
    <property type="match status" value="1"/>
</dbReference>
<evidence type="ECO:0000313" key="6">
    <source>
        <dbReference type="EMBL" id="UNK44563.1"/>
    </source>
</evidence>
<dbReference type="SUPFAM" id="SSF55729">
    <property type="entry name" value="Acyl-CoA N-acyltransferases (Nat)"/>
    <property type="match status" value="1"/>
</dbReference>
<evidence type="ECO:0000313" key="7">
    <source>
        <dbReference type="Proteomes" id="UP000829069"/>
    </source>
</evidence>
<reference evidence="6 7" key="1">
    <citation type="submission" date="2022-03" db="EMBL/GenBank/DDBJ databases">
        <title>Isotopic signatures of nitrous oxide derived from detoxification processes.</title>
        <authorList>
            <person name="Behrendt U."/>
            <person name="Buchen C."/>
            <person name="Well R."/>
            <person name="Ulrich A."/>
            <person name="Rohe L."/>
            <person name="Kolb S."/>
            <person name="Schloter M."/>
            <person name="Horn M.A."/>
            <person name="Augustin J."/>
        </authorList>
    </citation>
    <scope>NUCLEOTIDE SEQUENCE [LARGE SCALE GENOMIC DNA]</scope>
    <source>
        <strain evidence="6 7">S4-C24</strain>
    </source>
</reference>
<dbReference type="Pfam" id="PF17668">
    <property type="entry name" value="Acetyltransf_17"/>
    <property type="match status" value="1"/>
</dbReference>
<comment type="similarity">
    <text evidence="3">Belongs to the acetyltransferase Eis family.</text>
</comment>
<dbReference type="InterPro" id="IPR025559">
    <property type="entry name" value="Eis_dom"/>
</dbReference>
<dbReference type="InterPro" id="IPR041380">
    <property type="entry name" value="Acetyltransf_17"/>
</dbReference>
<keyword evidence="2 3" id="KW-0012">Acyltransferase</keyword>
<evidence type="ECO:0000256" key="3">
    <source>
        <dbReference type="HAMAP-Rule" id="MF_01812"/>
    </source>
</evidence>
<feature type="domain" description="Eis-like acetyltransferase" evidence="5">
    <location>
        <begin position="219"/>
        <end position="318"/>
    </location>
</feature>
<dbReference type="HAMAP" id="MF_01812">
    <property type="entry name" value="Eis"/>
    <property type="match status" value="1"/>
</dbReference>
<evidence type="ECO:0000259" key="5">
    <source>
        <dbReference type="Pfam" id="PF17668"/>
    </source>
</evidence>
<evidence type="ECO:0000256" key="2">
    <source>
        <dbReference type="ARBA" id="ARBA00023315"/>
    </source>
</evidence>
<feature type="binding site" evidence="3">
    <location>
        <begin position="118"/>
        <end position="123"/>
    </location>
    <ligand>
        <name>acetyl-CoA</name>
        <dbReference type="ChEBI" id="CHEBI:57288"/>
    </ligand>
</feature>
<gene>
    <name evidence="6" type="ORF">MNQ99_11195</name>
</gene>
<dbReference type="Gene3D" id="3.40.630.30">
    <property type="match status" value="2"/>
</dbReference>
<keyword evidence="1 3" id="KW-0808">Transferase</keyword>
<feature type="binding site" evidence="3">
    <location>
        <begin position="146"/>
        <end position="147"/>
    </location>
    <ligand>
        <name>acetyl-CoA</name>
        <dbReference type="ChEBI" id="CHEBI:57288"/>
    </ligand>
</feature>
<protein>
    <submittedName>
        <fullName evidence="6">GNAT family N-acetyltransferase</fullName>
    </submittedName>
</protein>
<accession>A0ABY3W3C6</accession>
<dbReference type="InterPro" id="IPR022902">
    <property type="entry name" value="NAcTrfase_Eis"/>
</dbReference>
<dbReference type="NCBIfam" id="NF002369">
    <property type="entry name" value="PRK01346.1-6"/>
    <property type="match status" value="1"/>
</dbReference>
<dbReference type="InterPro" id="IPR051554">
    <property type="entry name" value="Acetyltransferase_Eis"/>
</dbReference>
<dbReference type="RefSeq" id="WP_241913003.1">
    <property type="nucleotide sequence ID" value="NZ_CP093326.1"/>
</dbReference>
<comment type="subunit">
    <text evidence="3">Homohexamer; trimer of dimers.</text>
</comment>
<keyword evidence="7" id="KW-1185">Reference proteome</keyword>
<dbReference type="InterPro" id="IPR036527">
    <property type="entry name" value="SCP2_sterol-bd_dom_sf"/>
</dbReference>